<feature type="transmembrane region" description="Helical" evidence="8">
    <location>
        <begin position="168"/>
        <end position="189"/>
    </location>
</feature>
<dbReference type="InterPro" id="IPR050925">
    <property type="entry name" value="Rhomboid_protease_S54"/>
</dbReference>
<dbReference type="PANTHER" id="PTHR43731:SF14">
    <property type="entry name" value="PRESENILIN-ASSOCIATED RHOMBOID-LIKE PROTEIN, MITOCHONDRIAL"/>
    <property type="match status" value="1"/>
</dbReference>
<dbReference type="AlphaFoldDB" id="A0A1Y2B5A4"/>
<dbReference type="GO" id="GO:0006465">
    <property type="term" value="P:signal peptide processing"/>
    <property type="evidence" value="ECO:0007669"/>
    <property type="project" value="TreeGrafter"/>
</dbReference>
<keyword evidence="5 8" id="KW-1133">Transmembrane helix</keyword>
<feature type="transmembrane region" description="Helical" evidence="8">
    <location>
        <begin position="306"/>
        <end position="323"/>
    </location>
</feature>
<feature type="region of interest" description="Disordered" evidence="7">
    <location>
        <begin position="85"/>
        <end position="106"/>
    </location>
</feature>
<evidence type="ECO:0000256" key="2">
    <source>
        <dbReference type="ARBA" id="ARBA00009045"/>
    </source>
</evidence>
<keyword evidence="3 8" id="KW-0812">Transmembrane</keyword>
<keyword evidence="6 8" id="KW-0472">Membrane</keyword>
<dbReference type="Gene3D" id="1.20.1540.10">
    <property type="entry name" value="Rhomboid-like"/>
    <property type="match status" value="1"/>
</dbReference>
<proteinExistence type="inferred from homology"/>
<comment type="similarity">
    <text evidence="2">Belongs to the peptidase S54 family.</text>
</comment>
<evidence type="ECO:0000256" key="4">
    <source>
        <dbReference type="ARBA" id="ARBA00022801"/>
    </source>
</evidence>
<evidence type="ECO:0000313" key="11">
    <source>
        <dbReference type="Proteomes" id="UP000193986"/>
    </source>
</evidence>
<evidence type="ECO:0000259" key="9">
    <source>
        <dbReference type="Pfam" id="PF01694"/>
    </source>
</evidence>
<keyword evidence="4" id="KW-0378">Hydrolase</keyword>
<feature type="transmembrane region" description="Helical" evidence="8">
    <location>
        <begin position="272"/>
        <end position="294"/>
    </location>
</feature>
<dbReference type="InParanoid" id="A0A1Y2B5A4"/>
<evidence type="ECO:0000313" key="10">
    <source>
        <dbReference type="EMBL" id="ORY30009.1"/>
    </source>
</evidence>
<evidence type="ECO:0000256" key="8">
    <source>
        <dbReference type="SAM" id="Phobius"/>
    </source>
</evidence>
<reference evidence="10 11" key="1">
    <citation type="submission" date="2016-07" db="EMBL/GenBank/DDBJ databases">
        <title>Pervasive Adenine N6-methylation of Active Genes in Fungi.</title>
        <authorList>
            <consortium name="DOE Joint Genome Institute"/>
            <person name="Mondo S.J."/>
            <person name="Dannebaum R.O."/>
            <person name="Kuo R.C."/>
            <person name="Labutti K."/>
            <person name="Haridas S."/>
            <person name="Kuo A."/>
            <person name="Salamov A."/>
            <person name="Ahrendt S.R."/>
            <person name="Lipzen A."/>
            <person name="Sullivan W."/>
            <person name="Andreopoulos W.B."/>
            <person name="Clum A."/>
            <person name="Lindquist E."/>
            <person name="Daum C."/>
            <person name="Ramamoorthy G.K."/>
            <person name="Gryganskyi A."/>
            <person name="Culley D."/>
            <person name="Magnuson J.K."/>
            <person name="James T.Y."/>
            <person name="O'Malley M.A."/>
            <person name="Stajich J.E."/>
            <person name="Spatafora J.W."/>
            <person name="Visel A."/>
            <person name="Grigoriev I.V."/>
        </authorList>
    </citation>
    <scope>NUCLEOTIDE SEQUENCE [LARGE SCALE GENOMIC DNA]</scope>
    <source>
        <strain evidence="10 11">68-887.2</strain>
    </source>
</reference>
<feature type="transmembrane region" description="Helical" evidence="8">
    <location>
        <begin position="129"/>
        <end position="148"/>
    </location>
</feature>
<accession>A0A1Y2B5A4</accession>
<feature type="domain" description="Peptidase S54 rhomboid" evidence="9">
    <location>
        <begin position="178"/>
        <end position="324"/>
    </location>
</feature>
<dbReference type="GO" id="GO:0016020">
    <property type="term" value="C:membrane"/>
    <property type="evidence" value="ECO:0007669"/>
    <property type="project" value="UniProtKB-SubCell"/>
</dbReference>
<name>A0A1Y2B5A4_9TREE</name>
<comment type="caution">
    <text evidence="10">The sequence shown here is derived from an EMBL/GenBank/DDBJ whole genome shotgun (WGS) entry which is preliminary data.</text>
</comment>
<feature type="transmembrane region" description="Helical" evidence="8">
    <location>
        <begin position="246"/>
        <end position="265"/>
    </location>
</feature>
<evidence type="ECO:0000256" key="7">
    <source>
        <dbReference type="SAM" id="MobiDB-lite"/>
    </source>
</evidence>
<dbReference type="GO" id="GO:0004252">
    <property type="term" value="F:serine-type endopeptidase activity"/>
    <property type="evidence" value="ECO:0007669"/>
    <property type="project" value="InterPro"/>
</dbReference>
<dbReference type="Pfam" id="PF01694">
    <property type="entry name" value="Rhomboid"/>
    <property type="match status" value="1"/>
</dbReference>
<feature type="transmembrane region" description="Helical" evidence="8">
    <location>
        <begin position="201"/>
        <end position="226"/>
    </location>
</feature>
<protein>
    <recommendedName>
        <fullName evidence="9">Peptidase S54 rhomboid domain-containing protein</fullName>
    </recommendedName>
</protein>
<organism evidence="10 11">
    <name type="scientific">Naematelia encephala</name>
    <dbReference type="NCBI Taxonomy" id="71784"/>
    <lineage>
        <taxon>Eukaryota</taxon>
        <taxon>Fungi</taxon>
        <taxon>Dikarya</taxon>
        <taxon>Basidiomycota</taxon>
        <taxon>Agaricomycotina</taxon>
        <taxon>Tremellomycetes</taxon>
        <taxon>Tremellales</taxon>
        <taxon>Naemateliaceae</taxon>
        <taxon>Naematelia</taxon>
    </lineage>
</organism>
<evidence type="ECO:0000256" key="1">
    <source>
        <dbReference type="ARBA" id="ARBA00004141"/>
    </source>
</evidence>
<keyword evidence="11" id="KW-1185">Reference proteome</keyword>
<dbReference type="EMBL" id="MCFC01000022">
    <property type="protein sequence ID" value="ORY30009.1"/>
    <property type="molecule type" value="Genomic_DNA"/>
</dbReference>
<dbReference type="InterPro" id="IPR035952">
    <property type="entry name" value="Rhomboid-like_sf"/>
</dbReference>
<sequence>MSLRYTMGLSQTLLRSGCKCRSPPTILNHLNVKSIHTSSPSMGFRTQKTPPIFFSSHQSTAPPRSMLRLLRSSFRPFSTSPRSLVRPNYFPKNQRGSGSSGSGGGGGWQSFRLAWKRMRYRIDALPENFIIYGLIGTNVAVFLIWQYAQTSFQRFKDPSLYYFMARNFLFSEANLYAGRVWTLITSSFSHIGAEHIFMNCLGLYFIAPITLQITGGSAFLGLYLVGGALSSIAGLAWSKFSGRRDVWSSGASGAVYTCLAFFAALAPQAKIYLWFIVPMPAWLLVGGIFAWDGYSALTHPNSTTNSAAHIGGLVTGILAALRLRRMGFRGKFF</sequence>
<dbReference type="PANTHER" id="PTHR43731">
    <property type="entry name" value="RHOMBOID PROTEASE"/>
    <property type="match status" value="1"/>
</dbReference>
<dbReference type="Proteomes" id="UP000193986">
    <property type="component" value="Unassembled WGS sequence"/>
</dbReference>
<evidence type="ECO:0000256" key="3">
    <source>
        <dbReference type="ARBA" id="ARBA00022692"/>
    </source>
</evidence>
<dbReference type="OrthoDB" id="418595at2759"/>
<evidence type="ECO:0000256" key="6">
    <source>
        <dbReference type="ARBA" id="ARBA00023136"/>
    </source>
</evidence>
<comment type="subcellular location">
    <subcellularLocation>
        <location evidence="1">Membrane</location>
        <topology evidence="1">Multi-pass membrane protein</topology>
    </subcellularLocation>
</comment>
<gene>
    <name evidence="10" type="ORF">BCR39DRAFT_530582</name>
</gene>
<dbReference type="InterPro" id="IPR022764">
    <property type="entry name" value="Peptidase_S54_rhomboid_dom"/>
</dbReference>
<dbReference type="STRING" id="71784.A0A1Y2B5A4"/>
<dbReference type="SUPFAM" id="SSF144091">
    <property type="entry name" value="Rhomboid-like"/>
    <property type="match status" value="1"/>
</dbReference>
<evidence type="ECO:0000256" key="5">
    <source>
        <dbReference type="ARBA" id="ARBA00022989"/>
    </source>
</evidence>